<evidence type="ECO:0008006" key="3">
    <source>
        <dbReference type="Google" id="ProtNLM"/>
    </source>
</evidence>
<organism evidence="1 2">
    <name type="scientific">Legionella drozanskii LLAP-1</name>
    <dbReference type="NCBI Taxonomy" id="1212489"/>
    <lineage>
        <taxon>Bacteria</taxon>
        <taxon>Pseudomonadati</taxon>
        <taxon>Pseudomonadota</taxon>
        <taxon>Gammaproteobacteria</taxon>
        <taxon>Legionellales</taxon>
        <taxon>Legionellaceae</taxon>
        <taxon>Legionella</taxon>
    </lineage>
</organism>
<dbReference type="STRING" id="1212489.Ldro_1288"/>
<proteinExistence type="predicted"/>
<name>A0A0W0SXK0_9GAMM</name>
<accession>A0A0W0SXK0</accession>
<evidence type="ECO:0000313" key="1">
    <source>
        <dbReference type="EMBL" id="KTC87669.1"/>
    </source>
</evidence>
<sequence>MSNSSIDNASSSEARGKRIRFIREHLLSFTREEFCEDSTITPQSLKGWELAWGGGLTPQGAIKIVNRSKGLNIYCSESWLMHGIGRDATRITKDLNIQEGEESHIAKELLLFREIPNSIDTVIKDDCMTPLFYPGNYVGGIIINNLENAIGKECIIIADNDEIFVRILKYGTEPARYDLICLNQNTTLVKKEIKNTGVKLVAPIIWIRRIFREY</sequence>
<keyword evidence="2" id="KW-1185">Reference proteome</keyword>
<evidence type="ECO:0000313" key="2">
    <source>
        <dbReference type="Proteomes" id="UP000054736"/>
    </source>
</evidence>
<dbReference type="OrthoDB" id="5636287at2"/>
<gene>
    <name evidence="1" type="ORF">Ldro_1288</name>
</gene>
<dbReference type="EMBL" id="LNXY01000020">
    <property type="protein sequence ID" value="KTC87669.1"/>
    <property type="molecule type" value="Genomic_DNA"/>
</dbReference>
<dbReference type="Proteomes" id="UP000054736">
    <property type="component" value="Unassembled WGS sequence"/>
</dbReference>
<protein>
    <recommendedName>
        <fullName evidence="3">Peptidase S24/S26A/S26B/S26C domain-containing protein</fullName>
    </recommendedName>
</protein>
<comment type="caution">
    <text evidence="1">The sequence shown here is derived from an EMBL/GenBank/DDBJ whole genome shotgun (WGS) entry which is preliminary data.</text>
</comment>
<dbReference type="PATRIC" id="fig|1212489.4.peg.1357"/>
<dbReference type="AlphaFoldDB" id="A0A0W0SXK0"/>
<dbReference type="RefSeq" id="WP_058495590.1">
    <property type="nucleotide sequence ID" value="NZ_CAAAIU010000018.1"/>
</dbReference>
<reference evidence="1 2" key="1">
    <citation type="submission" date="2015-11" db="EMBL/GenBank/DDBJ databases">
        <title>Genomic analysis of 38 Legionella species identifies large and diverse effector repertoires.</title>
        <authorList>
            <person name="Burstein D."/>
            <person name="Amaro F."/>
            <person name="Zusman T."/>
            <person name="Lifshitz Z."/>
            <person name="Cohen O."/>
            <person name="Gilbert J.A."/>
            <person name="Pupko T."/>
            <person name="Shuman H.A."/>
            <person name="Segal G."/>
        </authorList>
    </citation>
    <scope>NUCLEOTIDE SEQUENCE [LARGE SCALE GENOMIC DNA]</scope>
    <source>
        <strain evidence="1 2">ATCC 700990</strain>
    </source>
</reference>